<dbReference type="AlphaFoldDB" id="A0AAN9LSL0"/>
<dbReference type="InterPro" id="IPR000788">
    <property type="entry name" value="RNR_lg_C"/>
</dbReference>
<sequence length="119" mass="13984">MGVMFSSFPRVRGGLGGERKGTFAVYLEPWHADIVEFWELRKIMERKSNVLESCFMLCGCLISLWKGLRVMDNGLYFAPTKHLVWQIVGEMNLRSFAISMKKKERQRKLPRYRTFGLQF</sequence>
<dbReference type="SUPFAM" id="SSF51998">
    <property type="entry name" value="PFL-like glycyl radical enzymes"/>
    <property type="match status" value="1"/>
</dbReference>
<evidence type="ECO:0000313" key="3">
    <source>
        <dbReference type="Proteomes" id="UP001367508"/>
    </source>
</evidence>
<dbReference type="Pfam" id="PF02867">
    <property type="entry name" value="Ribonuc_red_lgC"/>
    <property type="match status" value="1"/>
</dbReference>
<dbReference type="Proteomes" id="UP001367508">
    <property type="component" value="Unassembled WGS sequence"/>
</dbReference>
<gene>
    <name evidence="2" type="ORF">VNO77_19445</name>
</gene>
<evidence type="ECO:0000259" key="1">
    <source>
        <dbReference type="Pfam" id="PF02867"/>
    </source>
</evidence>
<accession>A0AAN9LSL0</accession>
<organism evidence="2 3">
    <name type="scientific">Canavalia gladiata</name>
    <name type="common">Sword bean</name>
    <name type="synonym">Dolichos gladiatus</name>
    <dbReference type="NCBI Taxonomy" id="3824"/>
    <lineage>
        <taxon>Eukaryota</taxon>
        <taxon>Viridiplantae</taxon>
        <taxon>Streptophyta</taxon>
        <taxon>Embryophyta</taxon>
        <taxon>Tracheophyta</taxon>
        <taxon>Spermatophyta</taxon>
        <taxon>Magnoliopsida</taxon>
        <taxon>eudicotyledons</taxon>
        <taxon>Gunneridae</taxon>
        <taxon>Pentapetalae</taxon>
        <taxon>rosids</taxon>
        <taxon>fabids</taxon>
        <taxon>Fabales</taxon>
        <taxon>Fabaceae</taxon>
        <taxon>Papilionoideae</taxon>
        <taxon>50 kb inversion clade</taxon>
        <taxon>NPAAA clade</taxon>
        <taxon>indigoferoid/millettioid clade</taxon>
        <taxon>Phaseoleae</taxon>
        <taxon>Canavalia</taxon>
    </lineage>
</organism>
<keyword evidence="3" id="KW-1185">Reference proteome</keyword>
<proteinExistence type="predicted"/>
<protein>
    <recommendedName>
        <fullName evidence="1">Ribonucleotide reductase large subunit C-terminal domain-containing protein</fullName>
    </recommendedName>
</protein>
<reference evidence="2 3" key="1">
    <citation type="submission" date="2024-01" db="EMBL/GenBank/DDBJ databases">
        <title>The genomes of 5 underutilized Papilionoideae crops provide insights into root nodulation and disease resistanc.</title>
        <authorList>
            <person name="Jiang F."/>
        </authorList>
    </citation>
    <scope>NUCLEOTIDE SEQUENCE [LARGE SCALE GENOMIC DNA]</scope>
    <source>
        <strain evidence="2">LVBAO_FW01</strain>
        <tissue evidence="2">Leaves</tissue>
    </source>
</reference>
<dbReference type="Gene3D" id="3.20.70.20">
    <property type="match status" value="1"/>
</dbReference>
<name>A0AAN9LSL0_CANGL</name>
<dbReference type="EMBL" id="JAYMYQ010000004">
    <property type="protein sequence ID" value="KAK7338813.1"/>
    <property type="molecule type" value="Genomic_DNA"/>
</dbReference>
<evidence type="ECO:0000313" key="2">
    <source>
        <dbReference type="EMBL" id="KAK7338813.1"/>
    </source>
</evidence>
<feature type="domain" description="Ribonucleotide reductase large subunit C-terminal" evidence="1">
    <location>
        <begin position="16"/>
        <end position="57"/>
    </location>
</feature>
<comment type="caution">
    <text evidence="2">The sequence shown here is derived from an EMBL/GenBank/DDBJ whole genome shotgun (WGS) entry which is preliminary data.</text>
</comment>